<reference evidence="3 4" key="1">
    <citation type="submission" date="2016-02" db="EMBL/GenBank/DDBJ databases">
        <authorList>
            <person name="Wen L."/>
            <person name="He K."/>
            <person name="Yang H."/>
        </authorList>
    </citation>
    <scope>NUCLEOTIDE SEQUENCE [LARGE SCALE GENOMIC DNA]</scope>
    <source>
        <strain evidence="3 4">TSA40</strain>
    </source>
</reference>
<evidence type="ECO:0000256" key="1">
    <source>
        <dbReference type="ARBA" id="ARBA00022527"/>
    </source>
</evidence>
<feature type="domain" description="Histidine kinase/HSP90-like ATPase" evidence="2">
    <location>
        <begin position="17"/>
        <end position="136"/>
    </location>
</feature>
<dbReference type="RefSeq" id="WP_088706097.1">
    <property type="nucleotide sequence ID" value="NZ_LSTO01000001.1"/>
</dbReference>
<keyword evidence="1" id="KW-0418">Kinase</keyword>
<dbReference type="InterPro" id="IPR036890">
    <property type="entry name" value="HATPase_C_sf"/>
</dbReference>
<accession>A0A254T956</accession>
<dbReference type="OrthoDB" id="8778461at2"/>
<proteinExistence type="predicted"/>
<protein>
    <recommendedName>
        <fullName evidence="2">Histidine kinase/HSP90-like ATPase domain-containing protein</fullName>
    </recommendedName>
</protein>
<dbReference type="InterPro" id="IPR050267">
    <property type="entry name" value="Anti-sigma-factor_SerPK"/>
</dbReference>
<evidence type="ECO:0000313" key="3">
    <source>
        <dbReference type="EMBL" id="OWW19179.1"/>
    </source>
</evidence>
<evidence type="ECO:0000259" key="2">
    <source>
        <dbReference type="Pfam" id="PF13581"/>
    </source>
</evidence>
<keyword evidence="1" id="KW-0808">Transferase</keyword>
<dbReference type="GO" id="GO:0004674">
    <property type="term" value="F:protein serine/threonine kinase activity"/>
    <property type="evidence" value="ECO:0007669"/>
    <property type="project" value="UniProtKB-KW"/>
</dbReference>
<name>A0A254T956_9BURK</name>
<dbReference type="AlphaFoldDB" id="A0A254T956"/>
<keyword evidence="1" id="KW-0723">Serine/threonine-protein kinase</keyword>
<dbReference type="Pfam" id="PF13581">
    <property type="entry name" value="HATPase_c_2"/>
    <property type="match status" value="1"/>
</dbReference>
<dbReference type="Gene3D" id="3.30.565.10">
    <property type="entry name" value="Histidine kinase-like ATPase, C-terminal domain"/>
    <property type="match status" value="1"/>
</dbReference>
<organism evidence="3 4">
    <name type="scientific">Noviherbaspirillum denitrificans</name>
    <dbReference type="NCBI Taxonomy" id="1968433"/>
    <lineage>
        <taxon>Bacteria</taxon>
        <taxon>Pseudomonadati</taxon>
        <taxon>Pseudomonadota</taxon>
        <taxon>Betaproteobacteria</taxon>
        <taxon>Burkholderiales</taxon>
        <taxon>Oxalobacteraceae</taxon>
        <taxon>Noviherbaspirillum</taxon>
    </lineage>
</organism>
<dbReference type="Proteomes" id="UP000197535">
    <property type="component" value="Unassembled WGS sequence"/>
</dbReference>
<comment type="caution">
    <text evidence="3">The sequence shown here is derived from an EMBL/GenBank/DDBJ whole genome shotgun (WGS) entry which is preliminary data.</text>
</comment>
<keyword evidence="4" id="KW-1185">Reference proteome</keyword>
<sequence length="139" mass="15143">MEPTGNSFHGHSARFDACLNAVPVAVEFVHAALREAGVPPERIARCDLVVEELFRNSVLHGYGGDSGAPVWIGVENACIRYEDEAPAFDPLTAPLADDGAVRPIEEHRVGGVGLMLIRELPAQVEYRYLDGRNRLVIVP</sequence>
<dbReference type="PANTHER" id="PTHR35526">
    <property type="entry name" value="ANTI-SIGMA-F FACTOR RSBW-RELATED"/>
    <property type="match status" value="1"/>
</dbReference>
<gene>
    <name evidence="3" type="ORF">AYR66_06370</name>
</gene>
<dbReference type="EMBL" id="LSTO01000001">
    <property type="protein sequence ID" value="OWW19179.1"/>
    <property type="molecule type" value="Genomic_DNA"/>
</dbReference>
<dbReference type="InterPro" id="IPR003594">
    <property type="entry name" value="HATPase_dom"/>
</dbReference>
<evidence type="ECO:0000313" key="4">
    <source>
        <dbReference type="Proteomes" id="UP000197535"/>
    </source>
</evidence>
<dbReference type="CDD" id="cd16936">
    <property type="entry name" value="HATPase_RsbW-like"/>
    <property type="match status" value="1"/>
</dbReference>